<protein>
    <submittedName>
        <fullName evidence="1">Uncharacterized protein</fullName>
    </submittedName>
</protein>
<dbReference type="HOGENOM" id="CLU_3310992_0_0_9"/>
<dbReference type="EMBL" id="ACIO01000827">
    <property type="protein sequence ID" value="EFC95122.1"/>
    <property type="molecule type" value="Genomic_DNA"/>
</dbReference>
<proteinExistence type="predicted"/>
<gene>
    <name evidence="1" type="ORF">CLOSTHATH_06685</name>
</gene>
<accession>D3ASS8</accession>
<comment type="caution">
    <text evidence="1">The sequence shown here is derived from an EMBL/GenBank/DDBJ whole genome shotgun (WGS) entry which is preliminary data.</text>
</comment>
<evidence type="ECO:0000313" key="1">
    <source>
        <dbReference type="EMBL" id="EFC95122.1"/>
    </source>
</evidence>
<organism evidence="1 2">
    <name type="scientific">Hungatella hathewayi DSM 13479</name>
    <dbReference type="NCBI Taxonomy" id="566550"/>
    <lineage>
        <taxon>Bacteria</taxon>
        <taxon>Bacillati</taxon>
        <taxon>Bacillota</taxon>
        <taxon>Clostridia</taxon>
        <taxon>Lachnospirales</taxon>
        <taxon>Lachnospiraceae</taxon>
        <taxon>Hungatella</taxon>
    </lineage>
</organism>
<evidence type="ECO:0000313" key="2">
    <source>
        <dbReference type="Proteomes" id="UP000004968"/>
    </source>
</evidence>
<sequence>MLSLQCLLIDAVLTFGMRINGESVFMGLLYHKPVIQERR</sequence>
<name>D3ASS8_9FIRM</name>
<reference evidence="1 2" key="1">
    <citation type="submission" date="2010-01" db="EMBL/GenBank/DDBJ databases">
        <authorList>
            <person name="Weinstock G."/>
            <person name="Sodergren E."/>
            <person name="Clifton S."/>
            <person name="Fulton L."/>
            <person name="Fulton B."/>
            <person name="Courtney L."/>
            <person name="Fronick C."/>
            <person name="Harrison M."/>
            <person name="Strong C."/>
            <person name="Farmer C."/>
            <person name="Delahaunty K."/>
            <person name="Markovic C."/>
            <person name="Hall O."/>
            <person name="Minx P."/>
            <person name="Tomlinson C."/>
            <person name="Mitreva M."/>
            <person name="Nelson J."/>
            <person name="Hou S."/>
            <person name="Wollam A."/>
            <person name="Pepin K.H."/>
            <person name="Johnson M."/>
            <person name="Bhonagiri V."/>
            <person name="Nash W.E."/>
            <person name="Warren W."/>
            <person name="Chinwalla A."/>
            <person name="Mardis E.R."/>
            <person name="Wilson R.K."/>
        </authorList>
    </citation>
    <scope>NUCLEOTIDE SEQUENCE [LARGE SCALE GENOMIC DNA]</scope>
    <source>
        <strain evidence="1 2">DSM 13479</strain>
    </source>
</reference>
<dbReference type="Proteomes" id="UP000004968">
    <property type="component" value="Unassembled WGS sequence"/>
</dbReference>
<dbReference type="AlphaFoldDB" id="D3ASS8"/>